<evidence type="ECO:0000313" key="10">
    <source>
        <dbReference type="Proteomes" id="UP000295135"/>
    </source>
</evidence>
<evidence type="ECO:0000256" key="4">
    <source>
        <dbReference type="ARBA" id="ARBA00022989"/>
    </source>
</evidence>
<comment type="similarity">
    <text evidence="2">Belongs to the complex I subunit 4 family.</text>
</comment>
<keyword evidence="10" id="KW-1185">Reference proteome</keyword>
<organism evidence="9 10">
    <name type="scientific">Sulfuritortus calidifontis</name>
    <dbReference type="NCBI Taxonomy" id="1914471"/>
    <lineage>
        <taxon>Bacteria</taxon>
        <taxon>Pseudomonadati</taxon>
        <taxon>Pseudomonadota</taxon>
        <taxon>Betaproteobacteria</taxon>
        <taxon>Nitrosomonadales</taxon>
        <taxon>Thiobacillaceae</taxon>
        <taxon>Sulfuritortus</taxon>
    </lineage>
</organism>
<feature type="transmembrane region" description="Helical" evidence="7">
    <location>
        <begin position="38"/>
        <end position="58"/>
    </location>
</feature>
<comment type="subcellular location">
    <subcellularLocation>
        <location evidence="1">Endomembrane system</location>
        <topology evidence="1">Multi-pass membrane protein</topology>
    </subcellularLocation>
    <subcellularLocation>
        <location evidence="6">Membrane</location>
        <topology evidence="6">Multi-pass membrane protein</topology>
    </subcellularLocation>
</comment>
<dbReference type="NCBIfam" id="TIGR01972">
    <property type="entry name" value="NDH_I_M"/>
    <property type="match status" value="1"/>
</dbReference>
<feature type="transmembrane region" description="Helical" evidence="7">
    <location>
        <begin position="287"/>
        <end position="306"/>
    </location>
</feature>
<keyword evidence="5 7" id="KW-0472">Membrane</keyword>
<evidence type="ECO:0000256" key="5">
    <source>
        <dbReference type="ARBA" id="ARBA00023136"/>
    </source>
</evidence>
<dbReference type="OrthoDB" id="9768329at2"/>
<dbReference type="AlphaFoldDB" id="A0A4R3JVZ1"/>
<sequence length="507" mass="54842">MTEIYWWSHPLQFPLLGLIQLLPLLGAWLLLWLRDRPLAVPLGRLFALAELGLIALLYDQIDARSPAFQFAEYGELLGPFDYHAGADGLTVLFLLIAALITLLISLYGLVRGLADPGRLLAVVLAIEGVLASMLVSLNLLWFVLASAIEVGLIGYLLWRWASGAEKYLAMTRYYQFQVTGLLLLLAGTLVLGWSHGYTTGRGFSFDLLDLAANPVVEQLRTLVFFLLFYGMAIRTPLFPMHGWLPVVAQHGNIAIAPSLLLGIKVGVYGLLRFVLPIVPEAAGQWQPVVVAFAVAGVFYAALIAFQQTNLRRMMAFAVISHSSLIAIGIFSLDHAALQGAALLAINFGLATTTMLFMIGFVYRRTHTSDLTALGGLFDRIPFIGIAFLVGGFAIVGMPGTPGFDAAHLVLEGAITRLGALVTVAAALGNVVAAGFLLWAFQRAFLSPPGELPAGRLQALREVEPTSRMEYLVAGVVVAVMLATGFYMTPWLDLVAASMDTLGMRFGH</sequence>
<dbReference type="Proteomes" id="UP000295135">
    <property type="component" value="Unassembled WGS sequence"/>
</dbReference>
<dbReference type="GO" id="GO:0048039">
    <property type="term" value="F:ubiquinone binding"/>
    <property type="evidence" value="ECO:0007669"/>
    <property type="project" value="TreeGrafter"/>
</dbReference>
<feature type="transmembrane region" description="Helical" evidence="7">
    <location>
        <begin position="173"/>
        <end position="195"/>
    </location>
</feature>
<feature type="transmembrane region" description="Helical" evidence="7">
    <location>
        <begin position="470"/>
        <end position="491"/>
    </location>
</feature>
<gene>
    <name evidence="9" type="ORF">EDC61_10520</name>
</gene>
<protein>
    <submittedName>
        <fullName evidence="9">NADH dehydrogenase subunit M</fullName>
    </submittedName>
</protein>
<dbReference type="GO" id="GO:0042773">
    <property type="term" value="P:ATP synthesis coupled electron transport"/>
    <property type="evidence" value="ECO:0007669"/>
    <property type="project" value="InterPro"/>
</dbReference>
<comment type="caution">
    <text evidence="9">The sequence shown here is derived from an EMBL/GenBank/DDBJ whole genome shotgun (WGS) entry which is preliminary data.</text>
</comment>
<evidence type="ECO:0000256" key="3">
    <source>
        <dbReference type="ARBA" id="ARBA00022692"/>
    </source>
</evidence>
<keyword evidence="4 7" id="KW-1133">Transmembrane helix</keyword>
<name>A0A4R3JVZ1_9PROT</name>
<dbReference type="GO" id="GO:0003954">
    <property type="term" value="F:NADH dehydrogenase activity"/>
    <property type="evidence" value="ECO:0007669"/>
    <property type="project" value="TreeGrafter"/>
</dbReference>
<dbReference type="GO" id="GO:0012505">
    <property type="term" value="C:endomembrane system"/>
    <property type="evidence" value="ECO:0007669"/>
    <property type="project" value="UniProtKB-SubCell"/>
</dbReference>
<evidence type="ECO:0000259" key="8">
    <source>
        <dbReference type="Pfam" id="PF00361"/>
    </source>
</evidence>
<feature type="transmembrane region" description="Helical" evidence="7">
    <location>
        <begin position="313"/>
        <end position="332"/>
    </location>
</feature>
<evidence type="ECO:0000256" key="1">
    <source>
        <dbReference type="ARBA" id="ARBA00004127"/>
    </source>
</evidence>
<feature type="transmembrane region" description="Helical" evidence="7">
    <location>
        <begin position="380"/>
        <end position="397"/>
    </location>
</feature>
<feature type="transmembrane region" description="Helical" evidence="7">
    <location>
        <begin position="338"/>
        <end position="360"/>
    </location>
</feature>
<dbReference type="PANTHER" id="PTHR43507:SF1">
    <property type="entry name" value="NADH-UBIQUINONE OXIDOREDUCTASE CHAIN 4"/>
    <property type="match status" value="1"/>
</dbReference>
<dbReference type="InterPro" id="IPR003918">
    <property type="entry name" value="NADH_UbQ_OxRdtase"/>
</dbReference>
<dbReference type="EMBL" id="SLZY01000005">
    <property type="protein sequence ID" value="TCS72366.1"/>
    <property type="molecule type" value="Genomic_DNA"/>
</dbReference>
<dbReference type="InterPro" id="IPR001750">
    <property type="entry name" value="ND/Mrp_TM"/>
</dbReference>
<feature type="transmembrane region" description="Helical" evidence="7">
    <location>
        <begin position="89"/>
        <end position="110"/>
    </location>
</feature>
<feature type="transmembrane region" description="Helical" evidence="7">
    <location>
        <begin position="12"/>
        <end position="31"/>
    </location>
</feature>
<evidence type="ECO:0000256" key="7">
    <source>
        <dbReference type="SAM" id="Phobius"/>
    </source>
</evidence>
<feature type="transmembrane region" description="Helical" evidence="7">
    <location>
        <begin position="417"/>
        <end position="440"/>
    </location>
</feature>
<feature type="transmembrane region" description="Helical" evidence="7">
    <location>
        <begin position="253"/>
        <end position="275"/>
    </location>
</feature>
<feature type="transmembrane region" description="Helical" evidence="7">
    <location>
        <begin position="215"/>
        <end position="232"/>
    </location>
</feature>
<feature type="transmembrane region" description="Helical" evidence="7">
    <location>
        <begin position="141"/>
        <end position="161"/>
    </location>
</feature>
<accession>A0A4R3JVZ1</accession>
<evidence type="ECO:0000256" key="6">
    <source>
        <dbReference type="RuleBase" id="RU000320"/>
    </source>
</evidence>
<dbReference type="GO" id="GO:0015990">
    <property type="term" value="P:electron transport coupled proton transport"/>
    <property type="evidence" value="ECO:0007669"/>
    <property type="project" value="TreeGrafter"/>
</dbReference>
<dbReference type="Pfam" id="PF00361">
    <property type="entry name" value="Proton_antipo_M"/>
    <property type="match status" value="1"/>
</dbReference>
<proteinExistence type="inferred from homology"/>
<reference evidence="9 10" key="1">
    <citation type="submission" date="2019-03" db="EMBL/GenBank/DDBJ databases">
        <title>Genomic Encyclopedia of Type Strains, Phase IV (KMG-IV): sequencing the most valuable type-strain genomes for metagenomic binning, comparative biology and taxonomic classification.</title>
        <authorList>
            <person name="Goeker M."/>
        </authorList>
    </citation>
    <scope>NUCLEOTIDE SEQUENCE [LARGE SCALE GENOMIC DNA]</scope>
    <source>
        <strain evidence="9 10">DSM 103923</strain>
    </source>
</reference>
<keyword evidence="3 6" id="KW-0812">Transmembrane</keyword>
<dbReference type="PANTHER" id="PTHR43507">
    <property type="entry name" value="NADH-UBIQUINONE OXIDOREDUCTASE CHAIN 4"/>
    <property type="match status" value="1"/>
</dbReference>
<dbReference type="InterPro" id="IPR010227">
    <property type="entry name" value="NADH_Q_OxRdtase_chainM/4"/>
</dbReference>
<feature type="domain" description="NADH:quinone oxidoreductase/Mrp antiporter transmembrane" evidence="8">
    <location>
        <begin position="138"/>
        <end position="424"/>
    </location>
</feature>
<dbReference type="RefSeq" id="WP_126463374.1">
    <property type="nucleotide sequence ID" value="NZ_AP018721.1"/>
</dbReference>
<dbReference type="GO" id="GO:0016020">
    <property type="term" value="C:membrane"/>
    <property type="evidence" value="ECO:0007669"/>
    <property type="project" value="UniProtKB-SubCell"/>
</dbReference>
<evidence type="ECO:0000256" key="2">
    <source>
        <dbReference type="ARBA" id="ARBA00009025"/>
    </source>
</evidence>
<evidence type="ECO:0000313" key="9">
    <source>
        <dbReference type="EMBL" id="TCS72366.1"/>
    </source>
</evidence>
<feature type="transmembrane region" description="Helical" evidence="7">
    <location>
        <begin position="117"/>
        <end position="135"/>
    </location>
</feature>
<dbReference type="GO" id="GO:0008137">
    <property type="term" value="F:NADH dehydrogenase (ubiquinone) activity"/>
    <property type="evidence" value="ECO:0007669"/>
    <property type="project" value="InterPro"/>
</dbReference>